<dbReference type="InterPro" id="IPR009057">
    <property type="entry name" value="Homeodomain-like_sf"/>
</dbReference>
<dbReference type="OrthoDB" id="9798857at2"/>
<dbReference type="AlphaFoldDB" id="A0A173MBF4"/>
<evidence type="ECO:0000256" key="3">
    <source>
        <dbReference type="ARBA" id="ARBA00023163"/>
    </source>
</evidence>
<dbReference type="SUPFAM" id="SSF46689">
    <property type="entry name" value="Homeodomain-like"/>
    <property type="match status" value="1"/>
</dbReference>
<name>A0A173MBF4_9BACT</name>
<dbReference type="InterPro" id="IPR001647">
    <property type="entry name" value="HTH_TetR"/>
</dbReference>
<dbReference type="Gene3D" id="1.10.357.10">
    <property type="entry name" value="Tetracycline Repressor, domain 2"/>
    <property type="match status" value="1"/>
</dbReference>
<dbReference type="KEGG" id="fln:FLA_0903"/>
<protein>
    <submittedName>
        <fullName evidence="6">Transcriptional regulator, TetR family</fullName>
    </submittedName>
</protein>
<keyword evidence="7" id="KW-1185">Reference proteome</keyword>
<evidence type="ECO:0000259" key="5">
    <source>
        <dbReference type="PROSITE" id="PS50977"/>
    </source>
</evidence>
<reference evidence="7" key="1">
    <citation type="submission" date="2017-01" db="EMBL/GenBank/DDBJ databases">
        <authorList>
            <person name="Varghese N."/>
            <person name="Submissions S."/>
        </authorList>
    </citation>
    <scope>NUCLEOTIDE SEQUENCE [LARGE SCALE GENOMIC DNA]</scope>
    <source>
        <strain evidence="7">DSM 21054</strain>
    </source>
</reference>
<accession>A0A173MBF4</accession>
<evidence type="ECO:0000256" key="1">
    <source>
        <dbReference type="ARBA" id="ARBA00023015"/>
    </source>
</evidence>
<dbReference type="InterPro" id="IPR011075">
    <property type="entry name" value="TetR_C"/>
</dbReference>
<evidence type="ECO:0000256" key="4">
    <source>
        <dbReference type="PROSITE-ProRule" id="PRU00335"/>
    </source>
</evidence>
<sequence>MSKAEKTRQVIIEKSAPLFNTRGVSGTAVTDVMQVTGLARGSLYVHFKDMEELSHCAVDWNLNQFQEKITTEAQKYSSAKDKFFGLLDYLSDPLNPPVQGGCPMMNFGMEADDTSPVIRDKVNETICAVQQGMLDILKAGIKAGEFSKDWDYKVFVVKAYAMIEGGILVSRVTKDISQMKLLVQLMKDEVEAAVPSATAKNKPNNKKHK</sequence>
<proteinExistence type="predicted"/>
<dbReference type="STRING" id="477680.SAMN05421788_113145"/>
<dbReference type="GO" id="GO:0003677">
    <property type="term" value="F:DNA binding"/>
    <property type="evidence" value="ECO:0007669"/>
    <property type="project" value="UniProtKB-UniRule"/>
</dbReference>
<keyword evidence="2 4" id="KW-0238">DNA-binding</keyword>
<dbReference type="Proteomes" id="UP000186917">
    <property type="component" value="Unassembled WGS sequence"/>
</dbReference>
<dbReference type="PANTHER" id="PTHR47506:SF3">
    <property type="entry name" value="HTH-TYPE TRANSCRIPTIONAL REGULATOR LMRA"/>
    <property type="match status" value="1"/>
</dbReference>
<keyword evidence="1" id="KW-0805">Transcription regulation</keyword>
<dbReference type="Pfam" id="PF16925">
    <property type="entry name" value="TetR_C_13"/>
    <property type="match status" value="1"/>
</dbReference>
<evidence type="ECO:0000313" key="7">
    <source>
        <dbReference type="Proteomes" id="UP000186917"/>
    </source>
</evidence>
<feature type="DNA-binding region" description="H-T-H motif" evidence="4">
    <location>
        <begin position="28"/>
        <end position="47"/>
    </location>
</feature>
<keyword evidence="3" id="KW-0804">Transcription</keyword>
<dbReference type="PANTHER" id="PTHR47506">
    <property type="entry name" value="TRANSCRIPTIONAL REGULATORY PROTEIN"/>
    <property type="match status" value="1"/>
</dbReference>
<evidence type="ECO:0000313" key="6">
    <source>
        <dbReference type="EMBL" id="SIT33830.1"/>
    </source>
</evidence>
<evidence type="ECO:0000256" key="2">
    <source>
        <dbReference type="ARBA" id="ARBA00023125"/>
    </source>
</evidence>
<organism evidence="6 7">
    <name type="scientific">Filimonas lacunae</name>
    <dbReference type="NCBI Taxonomy" id="477680"/>
    <lineage>
        <taxon>Bacteria</taxon>
        <taxon>Pseudomonadati</taxon>
        <taxon>Bacteroidota</taxon>
        <taxon>Chitinophagia</taxon>
        <taxon>Chitinophagales</taxon>
        <taxon>Chitinophagaceae</taxon>
        <taxon>Filimonas</taxon>
    </lineage>
</organism>
<dbReference type="SUPFAM" id="SSF48498">
    <property type="entry name" value="Tetracyclin repressor-like, C-terminal domain"/>
    <property type="match status" value="1"/>
</dbReference>
<dbReference type="PRINTS" id="PR00455">
    <property type="entry name" value="HTHTETR"/>
</dbReference>
<dbReference type="EMBL" id="FTOR01000013">
    <property type="protein sequence ID" value="SIT33830.1"/>
    <property type="molecule type" value="Genomic_DNA"/>
</dbReference>
<dbReference type="PROSITE" id="PS50977">
    <property type="entry name" value="HTH_TETR_2"/>
    <property type="match status" value="1"/>
</dbReference>
<dbReference type="InterPro" id="IPR036271">
    <property type="entry name" value="Tet_transcr_reg_TetR-rel_C_sf"/>
</dbReference>
<feature type="domain" description="HTH tetR-type" evidence="5">
    <location>
        <begin position="5"/>
        <end position="65"/>
    </location>
</feature>
<dbReference type="Pfam" id="PF00440">
    <property type="entry name" value="TetR_N"/>
    <property type="match status" value="1"/>
</dbReference>
<gene>
    <name evidence="6" type="ORF">SAMN05421788_113145</name>
</gene>